<dbReference type="RefSeq" id="WP_319838290.1">
    <property type="nucleotide sequence ID" value="NZ_CP137624.1"/>
</dbReference>
<organism evidence="1 2">
    <name type="scientific">Lysinibacillus louembei</name>
    <dbReference type="NCBI Taxonomy" id="1470088"/>
    <lineage>
        <taxon>Bacteria</taxon>
        <taxon>Bacillati</taxon>
        <taxon>Bacillota</taxon>
        <taxon>Bacilli</taxon>
        <taxon>Bacillales</taxon>
        <taxon>Bacillaceae</taxon>
        <taxon>Lysinibacillus</taxon>
    </lineage>
</organism>
<name>A0ABZ0S3Y9_9BACI</name>
<dbReference type="Proteomes" id="UP001322664">
    <property type="component" value="Chromosome"/>
</dbReference>
<evidence type="ECO:0000313" key="2">
    <source>
        <dbReference type="Proteomes" id="UP001322664"/>
    </source>
</evidence>
<dbReference type="InterPro" id="IPR021377">
    <property type="entry name" value="DUF3006"/>
</dbReference>
<gene>
    <name evidence="1" type="ORF">R6U77_09525</name>
</gene>
<keyword evidence="2" id="KW-1185">Reference proteome</keyword>
<accession>A0ABZ0S3Y9</accession>
<dbReference type="EMBL" id="CP137624">
    <property type="protein sequence ID" value="WPK13863.1"/>
    <property type="molecule type" value="Genomic_DNA"/>
</dbReference>
<proteinExistence type="predicted"/>
<protein>
    <submittedName>
        <fullName evidence="1">DUF3006 domain-containing protein</fullName>
    </submittedName>
</protein>
<sequence>MSLNNYTLDRFEGDYAIFLKRPEETEQILIHRSEYSELLSEGDIVAISYEDGIYHIERLDEEITAQQNKMKQMMQALRNRQK</sequence>
<dbReference type="Pfam" id="PF11213">
    <property type="entry name" value="DUF3006"/>
    <property type="match status" value="1"/>
</dbReference>
<evidence type="ECO:0000313" key="1">
    <source>
        <dbReference type="EMBL" id="WPK13863.1"/>
    </source>
</evidence>
<reference evidence="1 2" key="1">
    <citation type="submission" date="2023-09" db="EMBL/GenBank/DDBJ databases">
        <authorList>
            <person name="Page C.A."/>
            <person name="Perez-Diaz I.M."/>
        </authorList>
    </citation>
    <scope>NUCLEOTIDE SEQUENCE [LARGE SCALE GENOMIC DNA]</scope>
    <source>
        <strain evidence="1 2">Ll15</strain>
    </source>
</reference>